<evidence type="ECO:0000256" key="1">
    <source>
        <dbReference type="ARBA" id="ARBA00007074"/>
    </source>
</evidence>
<sequence>MSGRTVTPVRGKAAPATALVTEGPTVTGRRTVVGVLTVGVLCAVTGTAAAAPAPGGLGPGDHAFVNVSVATLWVAPDRPRDLDAPALGNPVELDRWNRRMADTGTRRWLTGNLETQAVLGSEVEVTEVAGDWAHVVVLDQATPRDARGYPGWVPVRQLVANAGFAADARNRDRAVVTATRTWLSATPDGTTPHLEVSVTTQLPVLAQTTDGVRVVLPDGSAAWLRRDAVDVHAPGEQPATPTGEDLVATATTFLGLRYLWAGTSAYGLDCSGLIYTVHRAHGIAVPRDSGPQSTFGTAVAAGELQPGDLLFFARPGGVGSVHHVGMYVGAGRMIHSPNAAASVQIVDWEQWDTGHEFAGARRILPGAPAAGQRTA</sequence>
<dbReference type="Proteomes" id="UP001296706">
    <property type="component" value="Unassembled WGS sequence"/>
</dbReference>
<proteinExistence type="inferred from homology"/>
<evidence type="ECO:0000256" key="2">
    <source>
        <dbReference type="ARBA" id="ARBA00022670"/>
    </source>
</evidence>
<dbReference type="InterPro" id="IPR000064">
    <property type="entry name" value="NLP_P60_dom"/>
</dbReference>
<keyword evidence="3" id="KW-0378">Hydrolase</keyword>
<dbReference type="Pfam" id="PF23795">
    <property type="entry name" value="SH3_YKFC_2nd"/>
    <property type="match status" value="1"/>
</dbReference>
<evidence type="ECO:0000256" key="3">
    <source>
        <dbReference type="ARBA" id="ARBA00022801"/>
    </source>
</evidence>
<dbReference type="InterPro" id="IPR038765">
    <property type="entry name" value="Papain-like_cys_pep_sf"/>
</dbReference>
<feature type="domain" description="NlpC/P60" evidence="5">
    <location>
        <begin position="240"/>
        <end position="364"/>
    </location>
</feature>
<keyword evidence="4" id="KW-0788">Thiol protease</keyword>
<comment type="caution">
    <text evidence="6">The sequence shown here is derived from an EMBL/GenBank/DDBJ whole genome shotgun (WGS) entry which is preliminary data.</text>
</comment>
<dbReference type="PROSITE" id="PS51935">
    <property type="entry name" value="NLPC_P60"/>
    <property type="match status" value="1"/>
</dbReference>
<gene>
    <name evidence="6" type="ORF">HF577_08010</name>
</gene>
<keyword evidence="2" id="KW-0645">Protease</keyword>
<dbReference type="Gene3D" id="2.30.30.40">
    <property type="entry name" value="SH3 Domains"/>
    <property type="match status" value="1"/>
</dbReference>
<accession>A0ABX1R9I1</accession>
<dbReference type="PANTHER" id="PTHR47053:SF3">
    <property type="entry name" value="GAMMA-D-GLUTAMYL-L-LYSINE DIPEPTIDYL-PEPTIDASE"/>
    <property type="match status" value="1"/>
</dbReference>
<evidence type="ECO:0000313" key="6">
    <source>
        <dbReference type="EMBL" id="NMH77040.1"/>
    </source>
</evidence>
<protein>
    <submittedName>
        <fullName evidence="6">C40 family peptidase</fullName>
    </submittedName>
</protein>
<comment type="similarity">
    <text evidence="1">Belongs to the peptidase C40 family.</text>
</comment>
<evidence type="ECO:0000256" key="4">
    <source>
        <dbReference type="ARBA" id="ARBA00022807"/>
    </source>
</evidence>
<organism evidence="6 7">
    <name type="scientific">Pseudonocardia xinjiangensis</name>
    <dbReference type="NCBI Taxonomy" id="75289"/>
    <lineage>
        <taxon>Bacteria</taxon>
        <taxon>Bacillati</taxon>
        <taxon>Actinomycetota</taxon>
        <taxon>Actinomycetes</taxon>
        <taxon>Pseudonocardiales</taxon>
        <taxon>Pseudonocardiaceae</taxon>
        <taxon>Pseudonocardia</taxon>
    </lineage>
</organism>
<dbReference type="Pfam" id="PF00877">
    <property type="entry name" value="NLPC_P60"/>
    <property type="match status" value="1"/>
</dbReference>
<name>A0ABX1R9I1_9PSEU</name>
<keyword evidence="7" id="KW-1185">Reference proteome</keyword>
<dbReference type="Gene3D" id="3.90.1720.10">
    <property type="entry name" value="endopeptidase domain like (from Nostoc punctiforme)"/>
    <property type="match status" value="1"/>
</dbReference>
<dbReference type="SUPFAM" id="SSF54001">
    <property type="entry name" value="Cysteine proteinases"/>
    <property type="match status" value="1"/>
</dbReference>
<reference evidence="6 7" key="1">
    <citation type="submission" date="2020-04" db="EMBL/GenBank/DDBJ databases">
        <authorList>
            <person name="Klaysubun C."/>
            <person name="Duangmal K."/>
            <person name="Lipun K."/>
        </authorList>
    </citation>
    <scope>NUCLEOTIDE SEQUENCE [LARGE SCALE GENOMIC DNA]</scope>
    <source>
        <strain evidence="6 7">JCM 11839</strain>
    </source>
</reference>
<evidence type="ECO:0000259" key="5">
    <source>
        <dbReference type="PROSITE" id="PS51935"/>
    </source>
</evidence>
<dbReference type="EMBL" id="JAAXKY010000017">
    <property type="protein sequence ID" value="NMH77040.1"/>
    <property type="molecule type" value="Genomic_DNA"/>
</dbReference>
<dbReference type="InterPro" id="IPR051202">
    <property type="entry name" value="Peptidase_C40"/>
</dbReference>
<dbReference type="InterPro" id="IPR057812">
    <property type="entry name" value="SH3_YKFC_2nd"/>
</dbReference>
<dbReference type="PANTHER" id="PTHR47053">
    <property type="entry name" value="MUREIN DD-ENDOPEPTIDASE MEPH-RELATED"/>
    <property type="match status" value="1"/>
</dbReference>
<evidence type="ECO:0000313" key="7">
    <source>
        <dbReference type="Proteomes" id="UP001296706"/>
    </source>
</evidence>